<dbReference type="FunFam" id="2.30.30.40:FF:000072">
    <property type="entry name" value="Unconventional Myosin IB"/>
    <property type="match status" value="1"/>
</dbReference>
<organism evidence="5 6">
    <name type="scientific">Rickenella mellea</name>
    <dbReference type="NCBI Taxonomy" id="50990"/>
    <lineage>
        <taxon>Eukaryota</taxon>
        <taxon>Fungi</taxon>
        <taxon>Dikarya</taxon>
        <taxon>Basidiomycota</taxon>
        <taxon>Agaricomycotina</taxon>
        <taxon>Agaricomycetes</taxon>
        <taxon>Hymenochaetales</taxon>
        <taxon>Rickenellaceae</taxon>
        <taxon>Rickenella</taxon>
    </lineage>
</organism>
<dbReference type="EMBL" id="ML170242">
    <property type="protein sequence ID" value="TDL16477.1"/>
    <property type="molecule type" value="Genomic_DNA"/>
</dbReference>
<sequence length="262" mass="27917">MASSSTQNDALLAHIISQTKANIDFLISQNYITVADAEKLTSKLTSHSDSNALSEQAAGLSLDAQPRAPSPARYIVPSTRRTVPPPPSRVVRARALWDYNENGQQPNDLSFHAGDVIEIVTETNADWWMGMNNGKQGLFPSNYVEKIPDDINSNHSPMTAPVPIPPPQFQSGPMYAPTYNATPPPPWNQPSPMPSYPMAKQEIYANPQGPPAPPPGQDQNVQPNGKKNKFGKYGGTMAQAAAGGVGFGAGAAVGSGIINAIF</sequence>
<dbReference type="STRING" id="50990.A0A4Y7PM55"/>
<dbReference type="Pfam" id="PF00018">
    <property type="entry name" value="SH3_1"/>
    <property type="match status" value="1"/>
</dbReference>
<keyword evidence="1 2" id="KW-0728">SH3 domain</keyword>
<accession>A0A4Y7PM55</accession>
<evidence type="ECO:0000313" key="5">
    <source>
        <dbReference type="EMBL" id="TDL16477.1"/>
    </source>
</evidence>
<dbReference type="SMART" id="SM00326">
    <property type="entry name" value="SH3"/>
    <property type="match status" value="1"/>
</dbReference>
<dbReference type="OrthoDB" id="5983572at2759"/>
<name>A0A4Y7PM55_9AGAM</name>
<dbReference type="GO" id="GO:0033565">
    <property type="term" value="C:ESCRT-0 complex"/>
    <property type="evidence" value="ECO:0007669"/>
    <property type="project" value="TreeGrafter"/>
</dbReference>
<feature type="region of interest" description="Disordered" evidence="3">
    <location>
        <begin position="203"/>
        <end position="232"/>
    </location>
</feature>
<evidence type="ECO:0000256" key="3">
    <source>
        <dbReference type="SAM" id="MobiDB-lite"/>
    </source>
</evidence>
<gene>
    <name evidence="5" type="ORF">BD410DRAFT_731337</name>
</gene>
<dbReference type="InterPro" id="IPR001452">
    <property type="entry name" value="SH3_domain"/>
</dbReference>
<evidence type="ECO:0000256" key="1">
    <source>
        <dbReference type="ARBA" id="ARBA00022443"/>
    </source>
</evidence>
<dbReference type="PROSITE" id="PS50002">
    <property type="entry name" value="SH3"/>
    <property type="match status" value="1"/>
</dbReference>
<feature type="domain" description="SH3" evidence="4">
    <location>
        <begin position="88"/>
        <end position="149"/>
    </location>
</feature>
<dbReference type="PANTHER" id="PTHR45929">
    <property type="entry name" value="JAK PATHWAY SIGNAL TRANSDUCTION ADAPTOR MOLECULE"/>
    <property type="match status" value="1"/>
</dbReference>
<dbReference type="GO" id="GO:0043328">
    <property type="term" value="P:protein transport to vacuole involved in ubiquitin-dependent protein catabolic process via the multivesicular body sorting pathway"/>
    <property type="evidence" value="ECO:0007669"/>
    <property type="project" value="TreeGrafter"/>
</dbReference>
<evidence type="ECO:0000256" key="2">
    <source>
        <dbReference type="PROSITE-ProRule" id="PRU00192"/>
    </source>
</evidence>
<evidence type="ECO:0000313" key="6">
    <source>
        <dbReference type="Proteomes" id="UP000294933"/>
    </source>
</evidence>
<protein>
    <submittedName>
        <fullName evidence="5">SH3-domain-containing protein</fullName>
    </submittedName>
</protein>
<keyword evidence="6" id="KW-1185">Reference proteome</keyword>
<evidence type="ECO:0000259" key="4">
    <source>
        <dbReference type="PROSITE" id="PS50002"/>
    </source>
</evidence>
<dbReference type="Proteomes" id="UP000294933">
    <property type="component" value="Unassembled WGS sequence"/>
</dbReference>
<dbReference type="PRINTS" id="PR00452">
    <property type="entry name" value="SH3DOMAIN"/>
</dbReference>
<proteinExistence type="predicted"/>
<dbReference type="InterPro" id="IPR050670">
    <property type="entry name" value="STAM"/>
</dbReference>
<dbReference type="PANTHER" id="PTHR45929:SF3">
    <property type="entry name" value="JAK PATHWAY SIGNAL TRANSDUCTION ADAPTOR MOLECULE"/>
    <property type="match status" value="1"/>
</dbReference>
<dbReference type="VEuPathDB" id="FungiDB:BD410DRAFT_731337"/>
<dbReference type="AlphaFoldDB" id="A0A4Y7PM55"/>
<reference evidence="5 6" key="1">
    <citation type="submission" date="2018-06" db="EMBL/GenBank/DDBJ databases">
        <title>A transcriptomic atlas of mushroom development highlights an independent origin of complex multicellularity.</title>
        <authorList>
            <consortium name="DOE Joint Genome Institute"/>
            <person name="Krizsan K."/>
            <person name="Almasi E."/>
            <person name="Merenyi Z."/>
            <person name="Sahu N."/>
            <person name="Viragh M."/>
            <person name="Koszo T."/>
            <person name="Mondo S."/>
            <person name="Kiss B."/>
            <person name="Balint B."/>
            <person name="Kues U."/>
            <person name="Barry K."/>
            <person name="Hegedus J.C."/>
            <person name="Henrissat B."/>
            <person name="Johnson J."/>
            <person name="Lipzen A."/>
            <person name="Ohm R."/>
            <person name="Nagy I."/>
            <person name="Pangilinan J."/>
            <person name="Yan J."/>
            <person name="Xiong Y."/>
            <person name="Grigoriev I.V."/>
            <person name="Hibbett D.S."/>
            <person name="Nagy L.G."/>
        </authorList>
    </citation>
    <scope>NUCLEOTIDE SEQUENCE [LARGE SCALE GENOMIC DNA]</scope>
    <source>
        <strain evidence="5 6">SZMC22713</strain>
    </source>
</reference>
<dbReference type="Gene3D" id="2.30.30.40">
    <property type="entry name" value="SH3 Domains"/>
    <property type="match status" value="1"/>
</dbReference>
<dbReference type="SUPFAM" id="SSF50044">
    <property type="entry name" value="SH3-domain"/>
    <property type="match status" value="1"/>
</dbReference>
<dbReference type="CDD" id="cd00174">
    <property type="entry name" value="SH3"/>
    <property type="match status" value="1"/>
</dbReference>
<dbReference type="InterPro" id="IPR036028">
    <property type="entry name" value="SH3-like_dom_sf"/>
</dbReference>